<dbReference type="EMBL" id="VLLE01000006">
    <property type="protein sequence ID" value="TWI79280.1"/>
    <property type="molecule type" value="Genomic_DNA"/>
</dbReference>
<keyword evidence="10" id="KW-0449">Lipoprotein</keyword>
<feature type="transmembrane region" description="Helical" evidence="7">
    <location>
        <begin position="373"/>
        <end position="396"/>
    </location>
</feature>
<comment type="subcellular location">
    <subcellularLocation>
        <location evidence="1">Cell membrane</location>
        <topology evidence="1">Multi-pass membrane protein</topology>
    </subcellularLocation>
</comment>
<feature type="transmembrane region" description="Helical" evidence="7">
    <location>
        <begin position="312"/>
        <end position="340"/>
    </location>
</feature>
<evidence type="ECO:0000259" key="8">
    <source>
        <dbReference type="Pfam" id="PF02687"/>
    </source>
</evidence>
<dbReference type="GO" id="GO:0044874">
    <property type="term" value="P:lipoprotein localization to outer membrane"/>
    <property type="evidence" value="ECO:0007669"/>
    <property type="project" value="TreeGrafter"/>
</dbReference>
<dbReference type="Pfam" id="PF02687">
    <property type="entry name" value="FtsX"/>
    <property type="match status" value="1"/>
</dbReference>
<evidence type="ECO:0000256" key="3">
    <source>
        <dbReference type="ARBA" id="ARBA00022475"/>
    </source>
</evidence>
<dbReference type="InterPro" id="IPR003838">
    <property type="entry name" value="ABC3_permease_C"/>
</dbReference>
<dbReference type="Pfam" id="PF12704">
    <property type="entry name" value="MacB_PCD"/>
    <property type="match status" value="1"/>
</dbReference>
<dbReference type="GO" id="GO:0098797">
    <property type="term" value="C:plasma membrane protein complex"/>
    <property type="evidence" value="ECO:0007669"/>
    <property type="project" value="TreeGrafter"/>
</dbReference>
<evidence type="ECO:0000256" key="4">
    <source>
        <dbReference type="ARBA" id="ARBA00022692"/>
    </source>
</evidence>
<evidence type="ECO:0000259" key="9">
    <source>
        <dbReference type="Pfam" id="PF12704"/>
    </source>
</evidence>
<dbReference type="PANTHER" id="PTHR30489">
    <property type="entry name" value="LIPOPROTEIN-RELEASING SYSTEM TRANSMEMBRANE PROTEIN LOLE"/>
    <property type="match status" value="1"/>
</dbReference>
<organism evidence="10 11">
    <name type="scientific">Lacibacter cauensis</name>
    <dbReference type="NCBI Taxonomy" id="510947"/>
    <lineage>
        <taxon>Bacteria</taxon>
        <taxon>Pseudomonadati</taxon>
        <taxon>Bacteroidota</taxon>
        <taxon>Chitinophagia</taxon>
        <taxon>Chitinophagales</taxon>
        <taxon>Chitinophagaceae</taxon>
        <taxon>Lacibacter</taxon>
    </lineage>
</organism>
<dbReference type="OrthoDB" id="9784014at2"/>
<evidence type="ECO:0000256" key="5">
    <source>
        <dbReference type="ARBA" id="ARBA00022989"/>
    </source>
</evidence>
<dbReference type="RefSeq" id="WP_144888052.1">
    <property type="nucleotide sequence ID" value="NZ_VLLE01000006.1"/>
</dbReference>
<name>A0A562SF77_9BACT</name>
<keyword evidence="3" id="KW-1003">Cell membrane</keyword>
<evidence type="ECO:0000256" key="2">
    <source>
        <dbReference type="ARBA" id="ARBA00005236"/>
    </source>
</evidence>
<evidence type="ECO:0000256" key="1">
    <source>
        <dbReference type="ARBA" id="ARBA00004651"/>
    </source>
</evidence>
<evidence type="ECO:0000313" key="10">
    <source>
        <dbReference type="EMBL" id="TWI79280.1"/>
    </source>
</evidence>
<dbReference type="Proteomes" id="UP000316167">
    <property type="component" value="Unassembled WGS sequence"/>
</dbReference>
<keyword evidence="11" id="KW-1185">Reference proteome</keyword>
<dbReference type="InterPro" id="IPR025857">
    <property type="entry name" value="MacB_PCD"/>
</dbReference>
<evidence type="ECO:0000313" key="11">
    <source>
        <dbReference type="Proteomes" id="UP000316167"/>
    </source>
</evidence>
<sequence>MKWLAKLAWKNIWRNRNRTIITMASVFFAVILSVLANSLQTGTFDNLVKNVVSFYTGYLQVHKAGYWNEQILDNSFEVSASTKQKILSQQNIRAVAARLESFALASSADVTKGCLVAGIDAEEENNVTGLKQKLIAGSYLQAADAGVLLAQGLADRLQLKVNDTIVLIAKGYHGATAAGKYAVKGILKFGSPDLNDKALLMALVTAQDFYGAPGMVTSYVLSLNETKSLQATATTVQQALGSNYEIMTWEQLMPDIKQHIKADADSMRYVLGVLYMLICFGVFSTLLMMMVERKYEMGMLVAIGMHKRLMMLLLLIESLLTVLAGCVLGILTSVPIVYIMQKYPIRLSGESAKAYERFGFEAIFPTSTDASIFISQGLIVLVIGSVLSLYPVYKVFRLHPVTAMKR</sequence>
<proteinExistence type="inferred from homology"/>
<accession>A0A562SF77</accession>
<feature type="transmembrane region" description="Helical" evidence="7">
    <location>
        <begin position="269"/>
        <end position="291"/>
    </location>
</feature>
<keyword evidence="6 7" id="KW-0472">Membrane</keyword>
<dbReference type="AlphaFoldDB" id="A0A562SF77"/>
<feature type="domain" description="ABC3 transporter permease C-terminal" evidence="8">
    <location>
        <begin position="271"/>
        <end position="400"/>
    </location>
</feature>
<reference evidence="10 11" key="1">
    <citation type="journal article" date="2015" name="Stand. Genomic Sci.">
        <title>Genomic Encyclopedia of Bacterial and Archaeal Type Strains, Phase III: the genomes of soil and plant-associated and newly described type strains.</title>
        <authorList>
            <person name="Whitman W.B."/>
            <person name="Woyke T."/>
            <person name="Klenk H.P."/>
            <person name="Zhou Y."/>
            <person name="Lilburn T.G."/>
            <person name="Beck B.J."/>
            <person name="De Vos P."/>
            <person name="Vandamme P."/>
            <person name="Eisen J.A."/>
            <person name="Garrity G."/>
            <person name="Hugenholtz P."/>
            <person name="Kyrpides N.C."/>
        </authorList>
    </citation>
    <scope>NUCLEOTIDE SEQUENCE [LARGE SCALE GENOMIC DNA]</scope>
    <source>
        <strain evidence="10 11">CGMCC 1.7271</strain>
    </source>
</reference>
<feature type="domain" description="MacB-like periplasmic core" evidence="9">
    <location>
        <begin position="19"/>
        <end position="238"/>
    </location>
</feature>
<keyword evidence="4 7" id="KW-0812">Transmembrane</keyword>
<gene>
    <name evidence="10" type="ORF">IQ13_3683</name>
</gene>
<evidence type="ECO:0000256" key="6">
    <source>
        <dbReference type="ARBA" id="ARBA00023136"/>
    </source>
</evidence>
<protein>
    <submittedName>
        <fullName evidence="10">ABC-type lipoprotein release transport system permease subunit</fullName>
    </submittedName>
</protein>
<comment type="similarity">
    <text evidence="2">Belongs to the ABC-4 integral membrane protein family. LolC/E subfamily.</text>
</comment>
<keyword evidence="5 7" id="KW-1133">Transmembrane helix</keyword>
<evidence type="ECO:0000256" key="7">
    <source>
        <dbReference type="SAM" id="Phobius"/>
    </source>
</evidence>
<comment type="caution">
    <text evidence="10">The sequence shown here is derived from an EMBL/GenBank/DDBJ whole genome shotgun (WGS) entry which is preliminary data.</text>
</comment>
<dbReference type="InterPro" id="IPR051447">
    <property type="entry name" value="Lipoprotein-release_system"/>
</dbReference>
<dbReference type="PANTHER" id="PTHR30489:SF0">
    <property type="entry name" value="LIPOPROTEIN-RELEASING SYSTEM TRANSMEMBRANE PROTEIN LOLE"/>
    <property type="match status" value="1"/>
</dbReference>